<dbReference type="Gene3D" id="2.40.70.10">
    <property type="entry name" value="Acid Proteases"/>
    <property type="match status" value="1"/>
</dbReference>
<evidence type="ECO:0000313" key="1">
    <source>
        <dbReference type="EMBL" id="KAK4647380.1"/>
    </source>
</evidence>
<reference evidence="1 2" key="1">
    <citation type="journal article" date="2023" name="bioRxiv">
        <title>High-quality genome assemblies of four members of thePodospora anserinaspecies complex.</title>
        <authorList>
            <person name="Ament-Velasquez S.L."/>
            <person name="Vogan A.A."/>
            <person name="Wallerman O."/>
            <person name="Hartmann F."/>
            <person name="Gautier V."/>
            <person name="Silar P."/>
            <person name="Giraud T."/>
            <person name="Johannesson H."/>
        </authorList>
    </citation>
    <scope>NUCLEOTIDE SEQUENCE [LARGE SCALE GENOMIC DNA]</scope>
    <source>
        <strain evidence="1 2">CBS 112042</strain>
    </source>
</reference>
<dbReference type="RefSeq" id="XP_062736356.1">
    <property type="nucleotide sequence ID" value="XM_062878281.1"/>
</dbReference>
<name>A0ABR0FWP6_9PEZI</name>
<proteinExistence type="predicted"/>
<keyword evidence="2" id="KW-1185">Reference proteome</keyword>
<dbReference type="GeneID" id="87897763"/>
<dbReference type="InterPro" id="IPR021109">
    <property type="entry name" value="Peptidase_aspartic_dom_sf"/>
</dbReference>
<dbReference type="Proteomes" id="UP001322138">
    <property type="component" value="Unassembled WGS sequence"/>
</dbReference>
<gene>
    <name evidence="1" type="ORF">QC761_311597</name>
</gene>
<evidence type="ECO:0000313" key="2">
    <source>
        <dbReference type="Proteomes" id="UP001322138"/>
    </source>
</evidence>
<dbReference type="EMBL" id="JAFFGZ010000001">
    <property type="protein sequence ID" value="KAK4647380.1"/>
    <property type="molecule type" value="Genomic_DNA"/>
</dbReference>
<sequence>MHYKTLYHSPEVIPVALPVFAQSVHCQQTTDSNGKATKLHWTGQRNFSDAPRYLEHTKGPWAALSVLSGTHDLSGLPKEQSVVPIWPSPWTNISEIWCSNLLFKEELSDAYRVNRSLILKPSSFNCPCHGGSKLPNWTMSIPSAAIGPNNAELFHAQVPIIALIESTLYLEPEITIRFTSGDILALGPSSEPGTRSIVQQLKDAGRLLSSSFGLYMGRPEWKLPSKMVLGGYDKSLINEGFIMFNVMDKPESVGEGYLFRNFLKDVRLGCYDWKGNVFDWATTESPNTSAEA</sequence>
<comment type="caution">
    <text evidence="1">The sequence shown here is derived from an EMBL/GenBank/DDBJ whole genome shotgun (WGS) entry which is preliminary data.</text>
</comment>
<dbReference type="SUPFAM" id="SSF50630">
    <property type="entry name" value="Acid proteases"/>
    <property type="match status" value="1"/>
</dbReference>
<protein>
    <submittedName>
        <fullName evidence="1">Uncharacterized protein</fullName>
    </submittedName>
</protein>
<accession>A0ABR0FWP6</accession>
<organism evidence="1 2">
    <name type="scientific">Podospora bellae-mahoneyi</name>
    <dbReference type="NCBI Taxonomy" id="2093777"/>
    <lineage>
        <taxon>Eukaryota</taxon>
        <taxon>Fungi</taxon>
        <taxon>Dikarya</taxon>
        <taxon>Ascomycota</taxon>
        <taxon>Pezizomycotina</taxon>
        <taxon>Sordariomycetes</taxon>
        <taxon>Sordariomycetidae</taxon>
        <taxon>Sordariales</taxon>
        <taxon>Podosporaceae</taxon>
        <taxon>Podospora</taxon>
    </lineage>
</organism>